<reference evidence="6" key="1">
    <citation type="submission" date="2020-04" db="EMBL/GenBank/DDBJ databases">
        <authorList>
            <person name="Zhang T."/>
        </authorList>
    </citation>
    <scope>NUCLEOTIDE SEQUENCE</scope>
    <source>
        <strain evidence="6">HKST-UBA79</strain>
    </source>
</reference>
<evidence type="ECO:0000256" key="3">
    <source>
        <dbReference type="SAM" id="Phobius"/>
    </source>
</evidence>
<dbReference type="Pfam" id="PF03717">
    <property type="entry name" value="PBP_dimer"/>
    <property type="match status" value="1"/>
</dbReference>
<dbReference type="Gene3D" id="3.40.710.10">
    <property type="entry name" value="DD-peptidase/beta-lactamase superfamily"/>
    <property type="match status" value="1"/>
</dbReference>
<feature type="domain" description="Penicillin-binding protein transpeptidase" evidence="4">
    <location>
        <begin position="266"/>
        <end position="578"/>
    </location>
</feature>
<evidence type="ECO:0000313" key="6">
    <source>
        <dbReference type="EMBL" id="MCA9308138.1"/>
    </source>
</evidence>
<dbReference type="InterPro" id="IPR001460">
    <property type="entry name" value="PCN-bd_Tpept"/>
</dbReference>
<feature type="domain" description="Penicillin-binding protein dimerisation" evidence="5">
    <location>
        <begin position="60"/>
        <end position="222"/>
    </location>
</feature>
<dbReference type="SUPFAM" id="SSF56519">
    <property type="entry name" value="Penicillin binding protein dimerisation domain"/>
    <property type="match status" value="1"/>
</dbReference>
<comment type="subcellular location">
    <subcellularLocation>
        <location evidence="1">Membrane</location>
    </subcellularLocation>
</comment>
<dbReference type="PANTHER" id="PTHR30627:SF1">
    <property type="entry name" value="PEPTIDOGLYCAN D,D-TRANSPEPTIDASE FTSI"/>
    <property type="match status" value="1"/>
</dbReference>
<dbReference type="EMBL" id="JAGQNX010000038">
    <property type="protein sequence ID" value="MCA9308138.1"/>
    <property type="molecule type" value="Genomic_DNA"/>
</dbReference>
<dbReference type="Proteomes" id="UP000740557">
    <property type="component" value="Unassembled WGS sequence"/>
</dbReference>
<protein>
    <submittedName>
        <fullName evidence="6">Penicillin-binding protein 2</fullName>
    </submittedName>
</protein>
<dbReference type="InterPro" id="IPR012338">
    <property type="entry name" value="Beta-lactam/transpept-like"/>
</dbReference>
<sequence>MPGVVRSSINTNENVRIKILLWVFVFLTCVIVFKLFYIQVYSHERYKALALNQHWSKQQLKAKRGNILSKDGHVLATSQTSYRLYIEPKKIQNAGELSDVLATQLTKDISDDVKRANRYSYYFNYIKEGAQKDLYWYSIARYLTPQEKNELLKLDLVGVGFDPEPVRFYPEVSLASHLLGFVASDKEGNDIGYYGIEGYFNGDLAGKSGSVQEERDVSGTPILIGGHVSIPPINGSDIITTIDRSLQYMVEQKLEASVKATKSKTGTVIIMNPTTGDILAMANYPTFNPGFFTADKIEESLDKKDILSDVNLENTGSEELPKYAEQRANLAITQTYEPGSVIKPLTLATALDLDIISTTSTFTDSGPVEYSGYYIDNWNKQHHGLQDMTQLLEKSNNIGAAWVGHQVGASNMSTYLQNFGYGKRTGVELEGEDSGVIHESKNWVDIDLANISFGQGFSATALQVLNSFNAFANKGVIMKPRIVSAIVSDNKLIELEPKVYATPIKPDTAKKVTQLMQNALKLAELELKGYSIAGKTGTAQISYEGSYSDDKTNVTFVGYIPEAGNFTMIAKLEEPKTATLANQTVVPLWLDIAQELVSYYPDKF</sequence>
<organism evidence="6 7">
    <name type="scientific">candidate division WWE3 bacterium</name>
    <dbReference type="NCBI Taxonomy" id="2053526"/>
    <lineage>
        <taxon>Bacteria</taxon>
        <taxon>Katanobacteria</taxon>
    </lineage>
</organism>
<evidence type="ECO:0000256" key="1">
    <source>
        <dbReference type="ARBA" id="ARBA00004370"/>
    </source>
</evidence>
<dbReference type="GO" id="GO:0071555">
    <property type="term" value="P:cell wall organization"/>
    <property type="evidence" value="ECO:0007669"/>
    <property type="project" value="TreeGrafter"/>
</dbReference>
<proteinExistence type="predicted"/>
<name>A0A955EEA6_UNCKA</name>
<evidence type="ECO:0000256" key="2">
    <source>
        <dbReference type="ARBA" id="ARBA00023136"/>
    </source>
</evidence>
<dbReference type="GO" id="GO:0008658">
    <property type="term" value="F:penicillin binding"/>
    <property type="evidence" value="ECO:0007669"/>
    <property type="project" value="InterPro"/>
</dbReference>
<evidence type="ECO:0000259" key="5">
    <source>
        <dbReference type="Pfam" id="PF03717"/>
    </source>
</evidence>
<evidence type="ECO:0000313" key="7">
    <source>
        <dbReference type="Proteomes" id="UP000740557"/>
    </source>
</evidence>
<feature type="transmembrane region" description="Helical" evidence="3">
    <location>
        <begin position="19"/>
        <end position="37"/>
    </location>
</feature>
<keyword evidence="3" id="KW-0812">Transmembrane</keyword>
<accession>A0A955EEA6</accession>
<dbReference type="GO" id="GO:0005886">
    <property type="term" value="C:plasma membrane"/>
    <property type="evidence" value="ECO:0007669"/>
    <property type="project" value="TreeGrafter"/>
</dbReference>
<dbReference type="InterPro" id="IPR005311">
    <property type="entry name" value="PBP_dimer"/>
</dbReference>
<dbReference type="SUPFAM" id="SSF56601">
    <property type="entry name" value="beta-lactamase/transpeptidase-like"/>
    <property type="match status" value="1"/>
</dbReference>
<dbReference type="Gene3D" id="3.30.450.330">
    <property type="match status" value="1"/>
</dbReference>
<dbReference type="AlphaFoldDB" id="A0A955EEA6"/>
<gene>
    <name evidence="6" type="ORF">KC980_01370</name>
</gene>
<dbReference type="InterPro" id="IPR036138">
    <property type="entry name" value="PBP_dimer_sf"/>
</dbReference>
<dbReference type="PANTHER" id="PTHR30627">
    <property type="entry name" value="PEPTIDOGLYCAN D,D-TRANSPEPTIDASE"/>
    <property type="match status" value="1"/>
</dbReference>
<dbReference type="InterPro" id="IPR050515">
    <property type="entry name" value="Beta-lactam/transpept"/>
</dbReference>
<dbReference type="Pfam" id="PF00905">
    <property type="entry name" value="Transpeptidase"/>
    <property type="match status" value="1"/>
</dbReference>
<keyword evidence="3" id="KW-1133">Transmembrane helix</keyword>
<dbReference type="Gene3D" id="3.90.1310.10">
    <property type="entry name" value="Penicillin-binding protein 2a (Domain 2)"/>
    <property type="match status" value="1"/>
</dbReference>
<evidence type="ECO:0000259" key="4">
    <source>
        <dbReference type="Pfam" id="PF00905"/>
    </source>
</evidence>
<comment type="caution">
    <text evidence="6">The sequence shown here is derived from an EMBL/GenBank/DDBJ whole genome shotgun (WGS) entry which is preliminary data.</text>
</comment>
<reference evidence="6" key="2">
    <citation type="journal article" date="2021" name="Microbiome">
        <title>Successional dynamics and alternative stable states in a saline activated sludge microbial community over 9 years.</title>
        <authorList>
            <person name="Wang Y."/>
            <person name="Ye J."/>
            <person name="Ju F."/>
            <person name="Liu L."/>
            <person name="Boyd J.A."/>
            <person name="Deng Y."/>
            <person name="Parks D.H."/>
            <person name="Jiang X."/>
            <person name="Yin X."/>
            <person name="Woodcroft B.J."/>
            <person name="Tyson G.W."/>
            <person name="Hugenholtz P."/>
            <person name="Polz M.F."/>
            <person name="Zhang T."/>
        </authorList>
    </citation>
    <scope>NUCLEOTIDE SEQUENCE</scope>
    <source>
        <strain evidence="6">HKST-UBA79</strain>
    </source>
</reference>
<keyword evidence="2 3" id="KW-0472">Membrane</keyword>